<protein>
    <recommendedName>
        <fullName evidence="2">histidine kinase</fullName>
        <ecNumber evidence="2">2.7.13.3</ecNumber>
    </recommendedName>
</protein>
<dbReference type="InterPro" id="IPR005467">
    <property type="entry name" value="His_kinase_dom"/>
</dbReference>
<feature type="transmembrane region" description="Helical" evidence="6">
    <location>
        <begin position="152"/>
        <end position="169"/>
    </location>
</feature>
<dbReference type="InterPro" id="IPR004358">
    <property type="entry name" value="Sig_transdc_His_kin-like_C"/>
</dbReference>
<evidence type="ECO:0000259" key="7">
    <source>
        <dbReference type="PROSITE" id="PS50109"/>
    </source>
</evidence>
<dbReference type="InterPro" id="IPR036890">
    <property type="entry name" value="HATPase_C_sf"/>
</dbReference>
<comment type="catalytic activity">
    <reaction evidence="1">
        <text>ATP + protein L-histidine = ADP + protein N-phospho-L-histidine.</text>
        <dbReference type="EC" id="2.7.13.3"/>
    </reaction>
</comment>
<keyword evidence="6" id="KW-0812">Transmembrane</keyword>
<evidence type="ECO:0000313" key="9">
    <source>
        <dbReference type="Proteomes" id="UP000297564"/>
    </source>
</evidence>
<keyword evidence="4" id="KW-0808">Transferase</keyword>
<dbReference type="InterPro" id="IPR036097">
    <property type="entry name" value="HisK_dim/P_sf"/>
</dbReference>
<sequence length="471" mass="52384">MTFAAQTPPRPPVDSDWIEAELVRSFMRAVTATQAVTALLMGVTAAMLWGAVSDAWLLVWLVAAVLVSLLRAVVLHRFNERLAGGEPAVQLAYFRRTAWVWPLSAVLWGGLTWLFFDTAPLTTQFIAWLILGGVAMFAVNSLAPRLEVVRQFINVLVLVMLGVTVWRVVVDLQLQGPYYHYWLMALIVIFWQVLQQTARRLHGTHRRHFELQFRNNQLIASLTRQTQAALEAVEIKNRFLASATHDIRQPVHALGLYADWLASEPELVNELAPKIVDATKAINALFDRLFDMARLDAGAVHLQIGEVPLDQLMADLELQYRPIAQAKGLSLRIRPARGVVVSDRLLLQRILGNLVSNAIKYTERGGVLVGVRHEKGVPRVEVWDTGVGIAPANQRDIFREFYKIPIHAGTEDGFGLGLYIVSRLTAILGHSVSLSSRPGRGSVFRLLLTPADSAQAAARAESFADQLARRP</sequence>
<dbReference type="GO" id="GO:0000155">
    <property type="term" value="F:phosphorelay sensor kinase activity"/>
    <property type="evidence" value="ECO:0007669"/>
    <property type="project" value="InterPro"/>
</dbReference>
<dbReference type="PRINTS" id="PR00344">
    <property type="entry name" value="BCTRLSENSOR"/>
</dbReference>
<feature type="transmembrane region" description="Helical" evidence="6">
    <location>
        <begin position="29"/>
        <end position="49"/>
    </location>
</feature>
<dbReference type="FunFam" id="3.30.565.10:FF:000049">
    <property type="entry name" value="Two-component sensor histidine kinase"/>
    <property type="match status" value="1"/>
</dbReference>
<dbReference type="GO" id="GO:0009927">
    <property type="term" value="F:histidine phosphotransfer kinase activity"/>
    <property type="evidence" value="ECO:0007669"/>
    <property type="project" value="TreeGrafter"/>
</dbReference>
<dbReference type="PANTHER" id="PTHR43047">
    <property type="entry name" value="TWO-COMPONENT HISTIDINE PROTEIN KINASE"/>
    <property type="match status" value="1"/>
</dbReference>
<accession>A0A4Z0BSD1</accession>
<dbReference type="SMART" id="SM00388">
    <property type="entry name" value="HisKA"/>
    <property type="match status" value="1"/>
</dbReference>
<keyword evidence="5 8" id="KW-0418">Kinase</keyword>
<feature type="transmembrane region" description="Helical" evidence="6">
    <location>
        <begin position="181"/>
        <end position="198"/>
    </location>
</feature>
<dbReference type="Proteomes" id="UP000297564">
    <property type="component" value="Unassembled WGS sequence"/>
</dbReference>
<evidence type="ECO:0000256" key="1">
    <source>
        <dbReference type="ARBA" id="ARBA00000085"/>
    </source>
</evidence>
<dbReference type="SUPFAM" id="SSF55874">
    <property type="entry name" value="ATPase domain of HSP90 chaperone/DNA topoisomerase II/histidine kinase"/>
    <property type="match status" value="1"/>
</dbReference>
<comment type="caution">
    <text evidence="8">The sequence shown here is derived from an EMBL/GenBank/DDBJ whole genome shotgun (WGS) entry which is preliminary data.</text>
</comment>
<dbReference type="GO" id="GO:0005886">
    <property type="term" value="C:plasma membrane"/>
    <property type="evidence" value="ECO:0007669"/>
    <property type="project" value="TreeGrafter"/>
</dbReference>
<evidence type="ECO:0000256" key="6">
    <source>
        <dbReference type="SAM" id="Phobius"/>
    </source>
</evidence>
<dbReference type="SUPFAM" id="SSF47384">
    <property type="entry name" value="Homodimeric domain of signal transducing histidine kinase"/>
    <property type="match status" value="1"/>
</dbReference>
<dbReference type="SMART" id="SM00387">
    <property type="entry name" value="HATPase_c"/>
    <property type="match status" value="1"/>
</dbReference>
<dbReference type="EC" id="2.7.13.3" evidence="2"/>
<dbReference type="Pfam" id="PF02518">
    <property type="entry name" value="HATPase_c"/>
    <property type="match status" value="1"/>
</dbReference>
<dbReference type="InterPro" id="IPR003661">
    <property type="entry name" value="HisK_dim/P_dom"/>
</dbReference>
<dbReference type="RefSeq" id="WP_135284638.1">
    <property type="nucleotide sequence ID" value="NZ_SMLL01000003.1"/>
</dbReference>
<dbReference type="CDD" id="cd00082">
    <property type="entry name" value="HisKA"/>
    <property type="match status" value="1"/>
</dbReference>
<evidence type="ECO:0000256" key="4">
    <source>
        <dbReference type="ARBA" id="ARBA00022679"/>
    </source>
</evidence>
<dbReference type="AlphaFoldDB" id="A0A4Z0BSD1"/>
<gene>
    <name evidence="8" type="ORF">EZ242_08135</name>
</gene>
<dbReference type="InterPro" id="IPR003594">
    <property type="entry name" value="HATPase_dom"/>
</dbReference>
<proteinExistence type="predicted"/>
<dbReference type="Gene3D" id="1.10.287.130">
    <property type="match status" value="1"/>
</dbReference>
<feature type="transmembrane region" description="Helical" evidence="6">
    <location>
        <begin position="122"/>
        <end position="140"/>
    </location>
</feature>
<keyword evidence="3" id="KW-0597">Phosphoprotein</keyword>
<evidence type="ECO:0000313" key="8">
    <source>
        <dbReference type="EMBL" id="TFZ01340.1"/>
    </source>
</evidence>
<dbReference type="OrthoDB" id="6114847at2"/>
<keyword evidence="6" id="KW-0472">Membrane</keyword>
<keyword evidence="9" id="KW-1185">Reference proteome</keyword>
<evidence type="ECO:0000256" key="3">
    <source>
        <dbReference type="ARBA" id="ARBA00022553"/>
    </source>
</evidence>
<dbReference type="Pfam" id="PF00512">
    <property type="entry name" value="HisKA"/>
    <property type="match status" value="1"/>
</dbReference>
<keyword evidence="6" id="KW-1133">Transmembrane helix</keyword>
<reference evidence="8 9" key="1">
    <citation type="submission" date="2019-03" db="EMBL/GenBank/DDBJ databases">
        <title>Ramlibacter rhizophilus CCTCC AB2015357, whole genome shotgun sequence.</title>
        <authorList>
            <person name="Zhang X."/>
            <person name="Feng G."/>
            <person name="Zhu H."/>
        </authorList>
    </citation>
    <scope>NUCLEOTIDE SEQUENCE [LARGE SCALE GENOMIC DNA]</scope>
    <source>
        <strain evidence="8 9">CCTCC AB2015357</strain>
    </source>
</reference>
<dbReference type="PANTHER" id="PTHR43047:SF9">
    <property type="entry name" value="HISTIDINE KINASE"/>
    <property type="match status" value="1"/>
</dbReference>
<dbReference type="PROSITE" id="PS50109">
    <property type="entry name" value="HIS_KIN"/>
    <property type="match status" value="1"/>
</dbReference>
<feature type="transmembrane region" description="Helical" evidence="6">
    <location>
        <begin position="98"/>
        <end position="116"/>
    </location>
</feature>
<feature type="domain" description="Histidine kinase" evidence="7">
    <location>
        <begin position="242"/>
        <end position="452"/>
    </location>
</feature>
<evidence type="ECO:0000256" key="2">
    <source>
        <dbReference type="ARBA" id="ARBA00012438"/>
    </source>
</evidence>
<dbReference type="Gene3D" id="3.30.565.10">
    <property type="entry name" value="Histidine kinase-like ATPase, C-terminal domain"/>
    <property type="match status" value="1"/>
</dbReference>
<dbReference type="EMBL" id="SMLL01000003">
    <property type="protein sequence ID" value="TFZ01340.1"/>
    <property type="molecule type" value="Genomic_DNA"/>
</dbReference>
<evidence type="ECO:0000256" key="5">
    <source>
        <dbReference type="ARBA" id="ARBA00022777"/>
    </source>
</evidence>
<organism evidence="8 9">
    <name type="scientific">Ramlibacter rhizophilus</name>
    <dbReference type="NCBI Taxonomy" id="1781167"/>
    <lineage>
        <taxon>Bacteria</taxon>
        <taxon>Pseudomonadati</taxon>
        <taxon>Pseudomonadota</taxon>
        <taxon>Betaproteobacteria</taxon>
        <taxon>Burkholderiales</taxon>
        <taxon>Comamonadaceae</taxon>
        <taxon>Ramlibacter</taxon>
    </lineage>
</organism>
<feature type="transmembrane region" description="Helical" evidence="6">
    <location>
        <begin position="55"/>
        <end position="78"/>
    </location>
</feature>
<name>A0A4Z0BSD1_9BURK</name>